<keyword evidence="18" id="KW-1185">Reference proteome</keyword>
<evidence type="ECO:0000259" key="15">
    <source>
        <dbReference type="Pfam" id="PF00534"/>
    </source>
</evidence>
<evidence type="ECO:0000313" key="17">
    <source>
        <dbReference type="EMBL" id="KAK7080162.1"/>
    </source>
</evidence>
<evidence type="ECO:0000256" key="3">
    <source>
        <dbReference type="ARBA" id="ARBA00009481"/>
    </source>
</evidence>
<evidence type="ECO:0000256" key="10">
    <source>
        <dbReference type="ARBA" id="ARBA00022989"/>
    </source>
</evidence>
<reference evidence="17 18" key="1">
    <citation type="submission" date="2023-11" db="EMBL/GenBank/DDBJ databases">
        <title>Halocaridina rubra genome assembly.</title>
        <authorList>
            <person name="Smith C."/>
        </authorList>
    </citation>
    <scope>NUCLEOTIDE SEQUENCE [LARGE SCALE GENOMIC DNA]</scope>
    <source>
        <strain evidence="17">EP-1</strain>
        <tissue evidence="17">Whole</tissue>
    </source>
</reference>
<feature type="domain" description="ALG11 mannosyltransferase N-terminal" evidence="16">
    <location>
        <begin position="73"/>
        <end position="278"/>
    </location>
</feature>
<evidence type="ECO:0000256" key="2">
    <source>
        <dbReference type="ARBA" id="ARBA00004922"/>
    </source>
</evidence>
<dbReference type="PANTHER" id="PTHR45919">
    <property type="entry name" value="GDP-MAN:MAN(3)GLCNAC(2)-PP-DOL ALPHA-1,2-MANNOSYLTRANSFERASE"/>
    <property type="match status" value="1"/>
</dbReference>
<keyword evidence="8 14" id="KW-0812">Transmembrane</keyword>
<dbReference type="GO" id="GO:0004377">
    <property type="term" value="F:GDP-Man:Man(3)GlcNAc(2)-PP-Dol alpha-1,2-mannosyltransferase activity"/>
    <property type="evidence" value="ECO:0007669"/>
    <property type="project" value="UniProtKB-UniRule"/>
</dbReference>
<dbReference type="AlphaFoldDB" id="A0AAN8XBA6"/>
<dbReference type="GO" id="GO:0006487">
    <property type="term" value="P:protein N-linked glycosylation"/>
    <property type="evidence" value="ECO:0007669"/>
    <property type="project" value="TreeGrafter"/>
</dbReference>
<keyword evidence="10 14" id="KW-1133">Transmembrane helix</keyword>
<dbReference type="SUPFAM" id="SSF53756">
    <property type="entry name" value="UDP-Glycosyltransferase/glycogen phosphorylase"/>
    <property type="match status" value="1"/>
</dbReference>
<dbReference type="PANTHER" id="PTHR45919:SF1">
    <property type="entry name" value="GDP-MAN:MAN(3)GLCNAC(2)-PP-DOL ALPHA-1,2-MANNOSYLTRANSFERASE"/>
    <property type="match status" value="1"/>
</dbReference>
<comment type="pathway">
    <text evidence="2 14">Protein modification; protein glycosylation.</text>
</comment>
<evidence type="ECO:0000256" key="6">
    <source>
        <dbReference type="ARBA" id="ARBA00022676"/>
    </source>
</evidence>
<evidence type="ECO:0000256" key="12">
    <source>
        <dbReference type="ARBA" id="ARBA00045065"/>
    </source>
</evidence>
<organism evidence="17 18">
    <name type="scientific">Halocaridina rubra</name>
    <name type="common">Hawaiian red shrimp</name>
    <dbReference type="NCBI Taxonomy" id="373956"/>
    <lineage>
        <taxon>Eukaryota</taxon>
        <taxon>Metazoa</taxon>
        <taxon>Ecdysozoa</taxon>
        <taxon>Arthropoda</taxon>
        <taxon>Crustacea</taxon>
        <taxon>Multicrustacea</taxon>
        <taxon>Malacostraca</taxon>
        <taxon>Eumalacostraca</taxon>
        <taxon>Eucarida</taxon>
        <taxon>Decapoda</taxon>
        <taxon>Pleocyemata</taxon>
        <taxon>Caridea</taxon>
        <taxon>Atyoidea</taxon>
        <taxon>Atyidae</taxon>
        <taxon>Halocaridina</taxon>
    </lineage>
</organism>
<evidence type="ECO:0000256" key="4">
    <source>
        <dbReference type="ARBA" id="ARBA00012645"/>
    </source>
</evidence>
<dbReference type="InterPro" id="IPR031814">
    <property type="entry name" value="ALG11_N"/>
</dbReference>
<dbReference type="EMBL" id="JAXCGZ010006085">
    <property type="protein sequence ID" value="KAK7080162.1"/>
    <property type="molecule type" value="Genomic_DNA"/>
</dbReference>
<feature type="transmembrane region" description="Helical" evidence="14">
    <location>
        <begin position="32"/>
        <end position="57"/>
    </location>
</feature>
<protein>
    <recommendedName>
        <fullName evidence="5 14">GDP-Man:Man(3)GlcNAc(2)-PP-Dol alpha-1,2-mannosyltransferase</fullName>
        <ecNumber evidence="4 14">2.4.1.131</ecNumber>
    </recommendedName>
</protein>
<name>A0AAN8XBA6_HALRR</name>
<dbReference type="Pfam" id="PF15924">
    <property type="entry name" value="ALG11_N"/>
    <property type="match status" value="1"/>
</dbReference>
<evidence type="ECO:0000256" key="13">
    <source>
        <dbReference type="ARBA" id="ARBA00045128"/>
    </source>
</evidence>
<dbReference type="CDD" id="cd03806">
    <property type="entry name" value="GT4_ALG11-like"/>
    <property type="match status" value="1"/>
</dbReference>
<accession>A0AAN8XBA6</accession>
<evidence type="ECO:0000313" key="18">
    <source>
        <dbReference type="Proteomes" id="UP001381693"/>
    </source>
</evidence>
<dbReference type="InterPro" id="IPR038013">
    <property type="entry name" value="ALG11"/>
</dbReference>
<comment type="function">
    <text evidence="13">GDP-Man:Man(3)GlcNAc(2)-PP-Dol alpha-1,2-mannosyltransferase that operates in the biosynthetic pathway of dolichol-linked oligosaccharides, the glycan precursors employed in protein asparagine (N)-glycosylation. The assembly of dolichol-linked oligosaccharides begins on the cytosolic side of the endoplasmic reticulum membrane and finishes in its lumen. The sequential addition of sugars to dolichol pyrophosphate produces dolichol-linked oligosaccharides containing fourteen sugars, including two GlcNAcs, nine mannoses and three glucoses. Once assembled, the oligosaccharide is transferred from the lipid to nascent proteins by oligosaccharyltransferases. Catalyzes, on the cytoplasmic face of the endoplasmic reticulum, the addition of the fourth and fifth mannose residues to the dolichol-linked oligosaccharide chain, to produce Man(5)GlcNAc(2)-PP-dolichol core oligosaccharide. Man(5)GlcNAc(2)-PP-dolichol is a substrate for ALG3, the following enzyme in the biosynthetic pathway.</text>
</comment>
<evidence type="ECO:0000256" key="11">
    <source>
        <dbReference type="ARBA" id="ARBA00023136"/>
    </source>
</evidence>
<evidence type="ECO:0000256" key="14">
    <source>
        <dbReference type="RuleBase" id="RU367051"/>
    </source>
</evidence>
<dbReference type="Pfam" id="PF00534">
    <property type="entry name" value="Glycos_transf_1"/>
    <property type="match status" value="1"/>
</dbReference>
<comment type="catalytic activity">
    <reaction evidence="12 14">
        <text>an alpha-D-Man-(1-&gt;3)-[alpha-D-Man-(1-&gt;6)]-beta-D-Man-(1-&gt;4)-beta-D-GlcNAc-(1-&gt;4)-alpha-D-GlcNAc-diphospho-di-trans,poly-cis-dolichol + 2 GDP-alpha-D-mannose = an alpha-D-Man-(1-&gt;2)-alpha-D-Man-(1-&gt;2)-alpha-D-Man-(1-&gt;3)-[alpha-D-Man-(1-&gt;6)]-beta-D-Man-(1-&gt;4)-beta-D-GlcNAc-(1-&gt;4)-alpha-D-GlcNAc-diphospho-di-trans,poly-cis-dolichol + 2 GDP + 2 H(+)</text>
        <dbReference type="Rhea" id="RHEA:29523"/>
        <dbReference type="Rhea" id="RHEA-COMP:19515"/>
        <dbReference type="Rhea" id="RHEA-COMP:19516"/>
        <dbReference type="ChEBI" id="CHEBI:15378"/>
        <dbReference type="ChEBI" id="CHEBI:57527"/>
        <dbReference type="ChEBI" id="CHEBI:58189"/>
        <dbReference type="ChEBI" id="CHEBI:132511"/>
        <dbReference type="ChEBI" id="CHEBI:132515"/>
        <dbReference type="EC" id="2.4.1.131"/>
    </reaction>
    <physiologicalReaction direction="left-to-right" evidence="12 14">
        <dbReference type="Rhea" id="RHEA:29524"/>
    </physiologicalReaction>
</comment>
<proteinExistence type="inferred from homology"/>
<evidence type="ECO:0000256" key="1">
    <source>
        <dbReference type="ARBA" id="ARBA00004389"/>
    </source>
</evidence>
<comment type="similarity">
    <text evidence="3 14">Belongs to the glycosyltransferase group 1 family. Glycosyltransferase 4 subfamily.</text>
</comment>
<feature type="domain" description="Glycosyl transferase family 1" evidence="15">
    <location>
        <begin position="306"/>
        <end position="476"/>
    </location>
</feature>
<dbReference type="Gene3D" id="3.40.50.2000">
    <property type="entry name" value="Glycogen Phosphorylase B"/>
    <property type="match status" value="1"/>
</dbReference>
<dbReference type="GO" id="GO:0005789">
    <property type="term" value="C:endoplasmic reticulum membrane"/>
    <property type="evidence" value="ECO:0007669"/>
    <property type="project" value="UniProtKB-SubCell"/>
</dbReference>
<evidence type="ECO:0000256" key="8">
    <source>
        <dbReference type="ARBA" id="ARBA00022692"/>
    </source>
</evidence>
<dbReference type="InterPro" id="IPR001296">
    <property type="entry name" value="Glyco_trans_1"/>
</dbReference>
<evidence type="ECO:0000256" key="9">
    <source>
        <dbReference type="ARBA" id="ARBA00022824"/>
    </source>
</evidence>
<keyword evidence="7 14" id="KW-0808">Transferase</keyword>
<gene>
    <name evidence="17" type="primary">ALG11</name>
    <name evidence="17" type="ORF">SK128_015174</name>
</gene>
<feature type="transmembrane region" description="Helical" evidence="14">
    <location>
        <begin position="236"/>
        <end position="256"/>
    </location>
</feature>
<evidence type="ECO:0000259" key="16">
    <source>
        <dbReference type="Pfam" id="PF15924"/>
    </source>
</evidence>
<dbReference type="Proteomes" id="UP001381693">
    <property type="component" value="Unassembled WGS sequence"/>
</dbReference>
<feature type="non-terminal residue" evidence="17">
    <location>
        <position position="1"/>
    </location>
</feature>
<keyword evidence="11 14" id="KW-0472">Membrane</keyword>
<comment type="subcellular location">
    <subcellularLocation>
        <location evidence="1">Endoplasmic reticulum membrane</location>
        <topology evidence="1">Single-pass membrane protein</topology>
    </subcellularLocation>
</comment>
<evidence type="ECO:0000256" key="7">
    <source>
        <dbReference type="ARBA" id="ARBA00022679"/>
    </source>
</evidence>
<sequence>ITMANLITYFLKTLDESLNLPSEMMSLAIRTWSMSITLLLVLLVVLAVLLCICWILLKLTVQLLRRGEPGYKHVAFFHPYCNAGGGGERVLWCSIRSLQRRYPNVKCYIYTGDTDATPEEILRKAQERFNVVLPRPVEFIYLHFRTLVEAKHYPMLTLLLQSIGSVFLGAEALSKFRPDVYIDTMGYAFTYPVFRYIGGCVVGSYTHYPTISTDMLGRVADRIEAHNNRGFIARNMFFSAIKLVYYHVFAFIYSLVGRSAHTVMVNSTWTHGHITSLWGNAYRTHIVYPPCDTEKFKSLPHLPDSEKKLKSVVSIGQFRPEKDHPLQLRAIQRLCDILDPVDAESVRLVLIGGCRNEDDQQRVDQLKALAVELGIEDKVVWKLNAPFTDLLDAVQQGTIGLHTMWNEHFGICVVECMAGGLIMVAHDSGGPQMDIVIDYESQQTGYRATDTESFAQGMKSVLESTDFEKECIRNAARSSVDRFSDAVFEEAFFSATENLFSSP</sequence>
<comment type="caution">
    <text evidence="17">The sequence shown here is derived from an EMBL/GenBank/DDBJ whole genome shotgun (WGS) entry which is preliminary data.</text>
</comment>
<dbReference type="EC" id="2.4.1.131" evidence="4 14"/>
<evidence type="ECO:0000256" key="5">
    <source>
        <dbReference type="ARBA" id="ARBA00022018"/>
    </source>
</evidence>
<keyword evidence="6 14" id="KW-0328">Glycosyltransferase</keyword>
<keyword evidence="9 14" id="KW-0256">Endoplasmic reticulum</keyword>